<dbReference type="InterPro" id="IPR011249">
    <property type="entry name" value="Metalloenz_LuxS/M16"/>
</dbReference>
<gene>
    <name evidence="2" type="ORF">PUN28_008879</name>
</gene>
<evidence type="ECO:0000256" key="1">
    <source>
        <dbReference type="ARBA" id="ARBA00007261"/>
    </source>
</evidence>
<dbReference type="EMBL" id="JADYXP020000008">
    <property type="protein sequence ID" value="KAL0117781.1"/>
    <property type="molecule type" value="Genomic_DNA"/>
</dbReference>
<dbReference type="PANTHER" id="PTHR11851:SF49">
    <property type="entry name" value="MITOCHONDRIAL-PROCESSING PEPTIDASE SUBUNIT ALPHA"/>
    <property type="match status" value="1"/>
</dbReference>
<accession>A0AAW2FUW6</accession>
<dbReference type="GO" id="GO:0046872">
    <property type="term" value="F:metal ion binding"/>
    <property type="evidence" value="ECO:0007669"/>
    <property type="project" value="InterPro"/>
</dbReference>
<proteinExistence type="inferred from homology"/>
<dbReference type="GO" id="GO:0005739">
    <property type="term" value="C:mitochondrion"/>
    <property type="evidence" value="ECO:0007669"/>
    <property type="project" value="TreeGrafter"/>
</dbReference>
<dbReference type="PANTHER" id="PTHR11851">
    <property type="entry name" value="METALLOPROTEASE"/>
    <property type="match status" value="1"/>
</dbReference>
<dbReference type="GO" id="GO:0006627">
    <property type="term" value="P:protein processing involved in protein targeting to mitochondrion"/>
    <property type="evidence" value="ECO:0007669"/>
    <property type="project" value="TreeGrafter"/>
</dbReference>
<reference evidence="2 3" key="1">
    <citation type="submission" date="2023-03" db="EMBL/GenBank/DDBJ databases">
        <title>High recombination rates correlate with genetic variation in Cardiocondyla obscurior ants.</title>
        <authorList>
            <person name="Errbii M."/>
        </authorList>
    </citation>
    <scope>NUCLEOTIDE SEQUENCE [LARGE SCALE GENOMIC DNA]</scope>
    <source>
        <strain evidence="2">Alpha-2009</strain>
        <tissue evidence="2">Whole body</tissue>
    </source>
</reference>
<evidence type="ECO:0000313" key="2">
    <source>
        <dbReference type="EMBL" id="KAL0117781.1"/>
    </source>
</evidence>
<protein>
    <submittedName>
        <fullName evidence="2">Uncharacterized protein</fullName>
    </submittedName>
</protein>
<comment type="caution">
    <text evidence="2">The sequence shown here is derived from an EMBL/GenBank/DDBJ whole genome shotgun (WGS) entry which is preliminary data.</text>
</comment>
<name>A0AAW2FUW6_9HYME</name>
<keyword evidence="3" id="KW-1185">Reference proteome</keyword>
<dbReference type="Proteomes" id="UP001430953">
    <property type="component" value="Unassembled WGS sequence"/>
</dbReference>
<sequence>MLLMNLEQRPVVFEDIGRQVLATGSRKRPEYFIQAIDGISKDDINRVARRLLKSPPCLAARGEVKTIPSLADIQNGLLDTQAREKIKTVPLNRSMMQDAQD</sequence>
<dbReference type="InterPro" id="IPR050361">
    <property type="entry name" value="MPP/UQCRC_Complex"/>
</dbReference>
<organism evidence="2 3">
    <name type="scientific">Cardiocondyla obscurior</name>
    <dbReference type="NCBI Taxonomy" id="286306"/>
    <lineage>
        <taxon>Eukaryota</taxon>
        <taxon>Metazoa</taxon>
        <taxon>Ecdysozoa</taxon>
        <taxon>Arthropoda</taxon>
        <taxon>Hexapoda</taxon>
        <taxon>Insecta</taxon>
        <taxon>Pterygota</taxon>
        <taxon>Neoptera</taxon>
        <taxon>Endopterygota</taxon>
        <taxon>Hymenoptera</taxon>
        <taxon>Apocrita</taxon>
        <taxon>Aculeata</taxon>
        <taxon>Formicoidea</taxon>
        <taxon>Formicidae</taxon>
        <taxon>Myrmicinae</taxon>
        <taxon>Cardiocondyla</taxon>
    </lineage>
</organism>
<evidence type="ECO:0000313" key="3">
    <source>
        <dbReference type="Proteomes" id="UP001430953"/>
    </source>
</evidence>
<dbReference type="AlphaFoldDB" id="A0AAW2FUW6"/>
<comment type="similarity">
    <text evidence="1">Belongs to the peptidase M16 family.</text>
</comment>
<dbReference type="Gene3D" id="3.30.830.10">
    <property type="entry name" value="Metalloenzyme, LuxS/M16 peptidase-like"/>
    <property type="match status" value="1"/>
</dbReference>
<dbReference type="SUPFAM" id="SSF63411">
    <property type="entry name" value="LuxS/MPP-like metallohydrolase"/>
    <property type="match status" value="1"/>
</dbReference>